<evidence type="ECO:0000313" key="5">
    <source>
        <dbReference type="EMBL" id="MDQ0205696.1"/>
    </source>
</evidence>
<dbReference type="Gene3D" id="1.10.357.10">
    <property type="entry name" value="Tetracycline Repressor, domain 2"/>
    <property type="match status" value="1"/>
</dbReference>
<dbReference type="EMBL" id="JAUSUA010000001">
    <property type="protein sequence ID" value="MDQ0205696.1"/>
    <property type="molecule type" value="Genomic_DNA"/>
</dbReference>
<accession>A0ABT9YDT2</accession>
<evidence type="ECO:0000313" key="6">
    <source>
        <dbReference type="Proteomes" id="UP001225034"/>
    </source>
</evidence>
<comment type="caution">
    <text evidence="5">The sequence shown here is derived from an EMBL/GenBank/DDBJ whole genome shotgun (WGS) entry which is preliminary data.</text>
</comment>
<dbReference type="SUPFAM" id="SSF46689">
    <property type="entry name" value="Homeodomain-like"/>
    <property type="match status" value="1"/>
</dbReference>
<keyword evidence="6" id="KW-1185">Reference proteome</keyword>
<protein>
    <submittedName>
        <fullName evidence="5">AcrR family transcriptional regulator</fullName>
    </submittedName>
</protein>
<name>A0ABT9YDT2_9BACI</name>
<evidence type="ECO:0000256" key="3">
    <source>
        <dbReference type="PROSITE-ProRule" id="PRU00335"/>
    </source>
</evidence>
<keyword evidence="1" id="KW-0678">Repressor</keyword>
<proteinExistence type="predicted"/>
<dbReference type="InterPro" id="IPR050624">
    <property type="entry name" value="HTH-type_Tx_Regulator"/>
</dbReference>
<dbReference type="InterPro" id="IPR001647">
    <property type="entry name" value="HTH_TetR"/>
</dbReference>
<dbReference type="PRINTS" id="PR00455">
    <property type="entry name" value="HTHTETR"/>
</dbReference>
<organism evidence="5 6">
    <name type="scientific">Alkalicoccobacillus murimartini</name>
    <dbReference type="NCBI Taxonomy" id="171685"/>
    <lineage>
        <taxon>Bacteria</taxon>
        <taxon>Bacillati</taxon>
        <taxon>Bacillota</taxon>
        <taxon>Bacilli</taxon>
        <taxon>Bacillales</taxon>
        <taxon>Bacillaceae</taxon>
        <taxon>Alkalicoccobacillus</taxon>
    </lineage>
</organism>
<dbReference type="InterPro" id="IPR009057">
    <property type="entry name" value="Homeodomain-like_sf"/>
</dbReference>
<sequence>MKKTQIIHTAFELFTENGYAATSIQEIVSICKMSKATFYHYFSSKKELFYELLQFRDELFESQLQALDDKSISSEEKFHKQTELYLETLYDNRTLFLLAPFVIEQEEFVELEQGIKRFKIKTYKRVERMIGGAYPIENVSNRWDLVLLYDALIREYIDIASYQSDHLNIPHAAHCVNNYLDLLVTKHEDIEPLLSSLIMKDFIESNETSSKEIESRDQLIHFLFVLDEKVGKIMGSETEINAYKANLTLLKDELNQLEPRVAVIQSILALVSQQKELTDTVERIKSLLKVERDMDL</sequence>
<dbReference type="Pfam" id="PF00440">
    <property type="entry name" value="TetR_N"/>
    <property type="match status" value="1"/>
</dbReference>
<feature type="DNA-binding region" description="H-T-H motif" evidence="3">
    <location>
        <begin position="23"/>
        <end position="42"/>
    </location>
</feature>
<evidence type="ECO:0000256" key="2">
    <source>
        <dbReference type="ARBA" id="ARBA00023125"/>
    </source>
</evidence>
<gene>
    <name evidence="5" type="ORF">J2S05_000470</name>
</gene>
<evidence type="ECO:0000256" key="1">
    <source>
        <dbReference type="ARBA" id="ARBA00022491"/>
    </source>
</evidence>
<dbReference type="Proteomes" id="UP001225034">
    <property type="component" value="Unassembled WGS sequence"/>
</dbReference>
<feature type="domain" description="HTH tetR-type" evidence="4">
    <location>
        <begin position="1"/>
        <end position="60"/>
    </location>
</feature>
<dbReference type="PANTHER" id="PTHR43479:SF22">
    <property type="entry name" value="TRANSCRIPTIONAL REGULATOR, TETR FAMILY"/>
    <property type="match status" value="1"/>
</dbReference>
<dbReference type="PROSITE" id="PS50977">
    <property type="entry name" value="HTH_TETR_2"/>
    <property type="match status" value="1"/>
</dbReference>
<reference evidence="5 6" key="1">
    <citation type="submission" date="2023-07" db="EMBL/GenBank/DDBJ databases">
        <title>Genomic Encyclopedia of Type Strains, Phase IV (KMG-IV): sequencing the most valuable type-strain genomes for metagenomic binning, comparative biology and taxonomic classification.</title>
        <authorList>
            <person name="Goeker M."/>
        </authorList>
    </citation>
    <scope>NUCLEOTIDE SEQUENCE [LARGE SCALE GENOMIC DNA]</scope>
    <source>
        <strain evidence="5 6">DSM 19154</strain>
    </source>
</reference>
<keyword evidence="2 3" id="KW-0238">DNA-binding</keyword>
<evidence type="ECO:0000259" key="4">
    <source>
        <dbReference type="PROSITE" id="PS50977"/>
    </source>
</evidence>
<dbReference type="PANTHER" id="PTHR43479">
    <property type="entry name" value="ACREF/ENVCD OPERON REPRESSOR-RELATED"/>
    <property type="match status" value="1"/>
</dbReference>
<dbReference type="RefSeq" id="WP_306979559.1">
    <property type="nucleotide sequence ID" value="NZ_JAUSUA010000001.1"/>
</dbReference>